<evidence type="ECO:0000313" key="3">
    <source>
        <dbReference type="Proteomes" id="UP000762676"/>
    </source>
</evidence>
<name>A0AAV4IMS1_9GAST</name>
<protein>
    <submittedName>
        <fullName evidence="2">Uncharacterized protein</fullName>
    </submittedName>
</protein>
<reference evidence="2 3" key="1">
    <citation type="journal article" date="2021" name="Elife">
        <title>Chloroplast acquisition without the gene transfer in kleptoplastic sea slugs, Plakobranchus ocellatus.</title>
        <authorList>
            <person name="Maeda T."/>
            <person name="Takahashi S."/>
            <person name="Yoshida T."/>
            <person name="Shimamura S."/>
            <person name="Takaki Y."/>
            <person name="Nagai Y."/>
            <person name="Toyoda A."/>
            <person name="Suzuki Y."/>
            <person name="Arimoto A."/>
            <person name="Ishii H."/>
            <person name="Satoh N."/>
            <person name="Nishiyama T."/>
            <person name="Hasebe M."/>
            <person name="Maruyama T."/>
            <person name="Minagawa J."/>
            <person name="Obokata J."/>
            <person name="Shigenobu S."/>
        </authorList>
    </citation>
    <scope>NUCLEOTIDE SEQUENCE [LARGE SCALE GENOMIC DNA]</scope>
</reference>
<dbReference type="Proteomes" id="UP000762676">
    <property type="component" value="Unassembled WGS sequence"/>
</dbReference>
<feature type="region of interest" description="Disordered" evidence="1">
    <location>
        <begin position="1"/>
        <end position="21"/>
    </location>
</feature>
<accession>A0AAV4IMS1</accession>
<evidence type="ECO:0000313" key="2">
    <source>
        <dbReference type="EMBL" id="GFS11552.1"/>
    </source>
</evidence>
<dbReference type="AlphaFoldDB" id="A0AAV4IMS1"/>
<proteinExistence type="predicted"/>
<sequence>MDRATSVPVGLHDPARELGGDLDRKFSSQVRLGRKTSTRRKAPASTALSLHERSFVAKVLALALFPCVRNA</sequence>
<dbReference type="EMBL" id="BMAT01006381">
    <property type="protein sequence ID" value="GFS11552.1"/>
    <property type="molecule type" value="Genomic_DNA"/>
</dbReference>
<keyword evidence="3" id="KW-1185">Reference proteome</keyword>
<evidence type="ECO:0000256" key="1">
    <source>
        <dbReference type="SAM" id="MobiDB-lite"/>
    </source>
</evidence>
<gene>
    <name evidence="2" type="ORF">ElyMa_003089200</name>
</gene>
<comment type="caution">
    <text evidence="2">The sequence shown here is derived from an EMBL/GenBank/DDBJ whole genome shotgun (WGS) entry which is preliminary data.</text>
</comment>
<organism evidence="2 3">
    <name type="scientific">Elysia marginata</name>
    <dbReference type="NCBI Taxonomy" id="1093978"/>
    <lineage>
        <taxon>Eukaryota</taxon>
        <taxon>Metazoa</taxon>
        <taxon>Spiralia</taxon>
        <taxon>Lophotrochozoa</taxon>
        <taxon>Mollusca</taxon>
        <taxon>Gastropoda</taxon>
        <taxon>Heterobranchia</taxon>
        <taxon>Euthyneura</taxon>
        <taxon>Panpulmonata</taxon>
        <taxon>Sacoglossa</taxon>
        <taxon>Placobranchoidea</taxon>
        <taxon>Plakobranchidae</taxon>
        <taxon>Elysia</taxon>
    </lineage>
</organism>